<dbReference type="RefSeq" id="WP_016537800.1">
    <property type="nucleotide sequence ID" value="NZ_KE161030.1"/>
</dbReference>
<name>S3IQH3_9ENTR</name>
<accession>S3IQH3</accession>
<sequence>MSDSTQPFDSLGKLIEKLPGVGAKITSAIEKVADFFDGLTSDLKADSILAKAQGIDLKQFRAQSYATQQAGATAELKPFYAEEYQQLSGGLNFDADAAAKQSEHYQASLYRLETVFDVLREKAGAGLAEKLAAPFDTLTNTILVSFPKIEPTFNQVIAVVGDVANVVGSAINGTIGWITQIIEWWQLLDDSTQTVIGAVGGMIAIWYGLNTAFMASPIGLVLALAASIGLLYDDYMKWRDGGESLIDWGAWKPVLDLATSMISSLGNTIKTLGSSLGDLLGIDFSKWSISTIFEGLMKEFKALEEMFRQMGMLINALKEGKWSEAMTIGKELVVSSVTRTPAYKMVDSTFSYLDDKAVAGASFVKDWFNNQEKKDTRRRLPAAVNNLSQPDPLSMMLPGDAANTARDATFSDFSTANVSTTHSPIINSNTHIVVNGVSDPHLAAEETQNRQFNVNSQLAQGYSPRMS</sequence>
<dbReference type="AlphaFoldDB" id="S3IQH3"/>
<dbReference type="Proteomes" id="UP000014585">
    <property type="component" value="Unassembled WGS sequence"/>
</dbReference>
<dbReference type="EMBL" id="ATDT01000031">
    <property type="protein sequence ID" value="EPF15300.1"/>
    <property type="molecule type" value="Genomic_DNA"/>
</dbReference>
<dbReference type="OrthoDB" id="8019720at2"/>
<organism evidence="1 2">
    <name type="scientific">Cedecea davisae DSM 4568</name>
    <dbReference type="NCBI Taxonomy" id="566551"/>
    <lineage>
        <taxon>Bacteria</taxon>
        <taxon>Pseudomonadati</taxon>
        <taxon>Pseudomonadota</taxon>
        <taxon>Gammaproteobacteria</taxon>
        <taxon>Enterobacterales</taxon>
        <taxon>Enterobacteriaceae</taxon>
        <taxon>Cedecea</taxon>
    </lineage>
</organism>
<proteinExistence type="predicted"/>
<dbReference type="PATRIC" id="fig|566551.4.peg.3227"/>
<protein>
    <submittedName>
        <fullName evidence="1">Uncharacterized protein</fullName>
    </submittedName>
</protein>
<evidence type="ECO:0000313" key="2">
    <source>
        <dbReference type="Proteomes" id="UP000014585"/>
    </source>
</evidence>
<comment type="caution">
    <text evidence="1">The sequence shown here is derived from an EMBL/GenBank/DDBJ whole genome shotgun (WGS) entry which is preliminary data.</text>
</comment>
<dbReference type="STRING" id="566551.HMPREF0201_03537"/>
<gene>
    <name evidence="1" type="ORF">HMPREF0201_03537</name>
</gene>
<dbReference type="HOGENOM" id="CLU_022363_0_0_6"/>
<reference evidence="1 2" key="1">
    <citation type="submission" date="2013-04" db="EMBL/GenBank/DDBJ databases">
        <authorList>
            <person name="Weinstock G."/>
            <person name="Sodergren E."/>
            <person name="Lobos E.A."/>
            <person name="Fulton L."/>
            <person name="Fulton R."/>
            <person name="Courtney L."/>
            <person name="Fronick C."/>
            <person name="O'Laughlin M."/>
            <person name="Godfrey J."/>
            <person name="Wilson R.M."/>
            <person name="Miner T."/>
            <person name="Farmer C."/>
            <person name="Delehaunty K."/>
            <person name="Cordes M."/>
            <person name="Minx P."/>
            <person name="Tomlinson C."/>
            <person name="Chen J."/>
            <person name="Wollam A."/>
            <person name="Pepin K.H."/>
            <person name="Palsikar V.B."/>
            <person name="Zhang X."/>
            <person name="Suruliraj S."/>
            <person name="Perna N.T."/>
            <person name="Plunkett G."/>
            <person name="Warren W."/>
            <person name="Mitreva M."/>
            <person name="Mardis E.R."/>
            <person name="Wilson R.K."/>
        </authorList>
    </citation>
    <scope>NUCLEOTIDE SEQUENCE [LARGE SCALE GENOMIC DNA]</scope>
    <source>
        <strain evidence="1 2">DSM 4568</strain>
    </source>
</reference>
<evidence type="ECO:0000313" key="1">
    <source>
        <dbReference type="EMBL" id="EPF15300.1"/>
    </source>
</evidence>